<protein>
    <recommendedName>
        <fullName evidence="4">Baseplate protein J-like domain-containing protein</fullName>
    </recommendedName>
</protein>
<evidence type="ECO:0008006" key="4">
    <source>
        <dbReference type="Google" id="ProtNLM"/>
    </source>
</evidence>
<dbReference type="EMBL" id="MFUR01000010">
    <property type="protein sequence ID" value="OGI86777.1"/>
    <property type="molecule type" value="Genomic_DNA"/>
</dbReference>
<evidence type="ECO:0000256" key="1">
    <source>
        <dbReference type="SAM" id="Phobius"/>
    </source>
</evidence>
<proteinExistence type="predicted"/>
<dbReference type="Proteomes" id="UP000177001">
    <property type="component" value="Unassembled WGS sequence"/>
</dbReference>
<comment type="caution">
    <text evidence="2">The sequence shown here is derived from an EMBL/GenBank/DDBJ whole genome shotgun (WGS) entry which is preliminary data.</text>
</comment>
<keyword evidence="1" id="KW-0472">Membrane</keyword>
<gene>
    <name evidence="2" type="ORF">A3A91_00965</name>
</gene>
<evidence type="ECO:0000313" key="2">
    <source>
        <dbReference type="EMBL" id="OGI86777.1"/>
    </source>
</evidence>
<name>A0A1F6WY05_9BACT</name>
<organism evidence="2 3">
    <name type="scientific">Candidatus Nomurabacteria bacterium RIFCSPLOWO2_01_FULL_36_16</name>
    <dbReference type="NCBI Taxonomy" id="1801767"/>
    <lineage>
        <taxon>Bacteria</taxon>
        <taxon>Candidatus Nomuraibacteriota</taxon>
    </lineage>
</organism>
<accession>A0A1F6WY05</accession>
<keyword evidence="1" id="KW-0812">Transmembrane</keyword>
<sequence length="443" mass="49581">MSKYLLQDMIKAKNANQQTQIPQKKARFDTVLSIKNSARNNTDNVSRGQVNGTRYTLWSVAIISIIFFLFSLSYLFLSAVVTVNPKIQEITLNESLSATKDSNKDGLFFNLLVDNVSGEEKRDIQANEQKDVSNKAVGTAVIFNFFSSSPQRLSIDTRLEGSNGKIYKTQKQLIVPGMKNDTPGSIEVDIYGAEAGEEYNSGPLDFSIFGFKGSPKYSKFKVRTKTGTKITGGFIGKVNVISDTDKAAILTELNSSLKTKLLAKATNQIPPGFILFKDAIFLNTEEPIISLTPDQNNNFTITLKGTLFGFLLNEQKLTQKIAQDNIDKYDGSDVYISNIRNLTFSISTVHAQEWQTNLSDKKNIPVENLQKIDFNLSGVAKIVWKLDENQLINDFLGKSKKDFNQILSEYDNIDSANLKISPFWKTSLPDKIKNIKIIINYPK</sequence>
<feature type="transmembrane region" description="Helical" evidence="1">
    <location>
        <begin position="55"/>
        <end position="77"/>
    </location>
</feature>
<evidence type="ECO:0000313" key="3">
    <source>
        <dbReference type="Proteomes" id="UP000177001"/>
    </source>
</evidence>
<reference evidence="2 3" key="1">
    <citation type="journal article" date="2016" name="Nat. Commun.">
        <title>Thousands of microbial genomes shed light on interconnected biogeochemical processes in an aquifer system.</title>
        <authorList>
            <person name="Anantharaman K."/>
            <person name="Brown C.T."/>
            <person name="Hug L.A."/>
            <person name="Sharon I."/>
            <person name="Castelle C.J."/>
            <person name="Probst A.J."/>
            <person name="Thomas B.C."/>
            <person name="Singh A."/>
            <person name="Wilkins M.J."/>
            <person name="Karaoz U."/>
            <person name="Brodie E.L."/>
            <person name="Williams K.H."/>
            <person name="Hubbard S.S."/>
            <person name="Banfield J.F."/>
        </authorList>
    </citation>
    <scope>NUCLEOTIDE SEQUENCE [LARGE SCALE GENOMIC DNA]</scope>
</reference>
<dbReference type="AlphaFoldDB" id="A0A1F6WY05"/>
<keyword evidence="1" id="KW-1133">Transmembrane helix</keyword>